<comment type="caution">
    <text evidence="2">The sequence shown here is derived from an EMBL/GenBank/DDBJ whole genome shotgun (WGS) entry which is preliminary data.</text>
</comment>
<dbReference type="PANTHER" id="PTHR11439">
    <property type="entry name" value="GAG-POL-RELATED RETROTRANSPOSON"/>
    <property type="match status" value="1"/>
</dbReference>
<name>A0ABN9TSD5_9DINO</name>
<dbReference type="CDD" id="cd09272">
    <property type="entry name" value="RNase_HI_RT_Ty1"/>
    <property type="match status" value="1"/>
</dbReference>
<evidence type="ECO:0000313" key="2">
    <source>
        <dbReference type="EMBL" id="CAK0848677.1"/>
    </source>
</evidence>
<organism evidence="2 3">
    <name type="scientific">Prorocentrum cordatum</name>
    <dbReference type="NCBI Taxonomy" id="2364126"/>
    <lineage>
        <taxon>Eukaryota</taxon>
        <taxon>Sar</taxon>
        <taxon>Alveolata</taxon>
        <taxon>Dinophyceae</taxon>
        <taxon>Prorocentrales</taxon>
        <taxon>Prorocentraceae</taxon>
        <taxon>Prorocentrum</taxon>
    </lineage>
</organism>
<proteinExistence type="predicted"/>
<protein>
    <submittedName>
        <fullName evidence="2">Uncharacterized protein</fullName>
    </submittedName>
</protein>
<feature type="region of interest" description="Disordered" evidence="1">
    <location>
        <begin position="135"/>
        <end position="156"/>
    </location>
</feature>
<dbReference type="EMBL" id="CAUYUJ010015000">
    <property type="protein sequence ID" value="CAK0848677.1"/>
    <property type="molecule type" value="Genomic_DNA"/>
</dbReference>
<dbReference type="Proteomes" id="UP001189429">
    <property type="component" value="Unassembled WGS sequence"/>
</dbReference>
<evidence type="ECO:0000313" key="3">
    <source>
        <dbReference type="Proteomes" id="UP001189429"/>
    </source>
</evidence>
<dbReference type="PANTHER" id="PTHR11439:SF467">
    <property type="entry name" value="INTEGRASE CATALYTIC DOMAIN-CONTAINING PROTEIN"/>
    <property type="match status" value="1"/>
</dbReference>
<feature type="compositionally biased region" description="Basic and acidic residues" evidence="1">
    <location>
        <begin position="141"/>
        <end position="153"/>
    </location>
</feature>
<gene>
    <name evidence="2" type="ORF">PCOR1329_LOCUS41569</name>
</gene>
<reference evidence="2" key="1">
    <citation type="submission" date="2023-10" db="EMBL/GenBank/DDBJ databases">
        <authorList>
            <person name="Chen Y."/>
            <person name="Shah S."/>
            <person name="Dougan E. K."/>
            <person name="Thang M."/>
            <person name="Chan C."/>
        </authorList>
    </citation>
    <scope>NUCLEOTIDE SEQUENCE [LARGE SCALE GENOMIC DNA]</scope>
</reference>
<keyword evidence="3" id="KW-1185">Reference proteome</keyword>
<sequence length="392" mass="43562">MAKALDVARRYLWVACESYKSQLRRGRYFLHEHPCGASSWAETSARREFLDDPEMYWDDVNGGWLEPALVLRSKYDLKVTGQLRLGTGEGQEVVFLNRVLRIAGPPGEGDFEVEADPGHAEMIVQDLGLACSSAKSLDTPGLEKEEAEKEQRDASPPLVGDAIKLYRSATMRAAYLAPDRADLGDAVKNLAKYMQAPKQCDMSRLKRLGRYLKGRPRAVQRFRRNRKISPDDPVNVVVMVDSDNAGDKVTRRSIVGTVTFVNGHCVQHSCNLLQVIGLSSGENEYYAISTGACQGLGIKGLLEDWNISSAVKVAIKSDSSAARGFASRRGVGKMKHIQTRYLWVQERIALRRLELSKDLDEASNSEFEAEAEATSLLFDEALRAPTLKLPDR</sequence>
<accession>A0ABN9TSD5</accession>
<evidence type="ECO:0000256" key="1">
    <source>
        <dbReference type="SAM" id="MobiDB-lite"/>
    </source>
</evidence>